<dbReference type="RefSeq" id="WP_089789816.1">
    <property type="nucleotide sequence ID" value="NZ_FOKW01000015.1"/>
</dbReference>
<evidence type="ECO:0000313" key="2">
    <source>
        <dbReference type="EMBL" id="SFC69944.1"/>
    </source>
</evidence>
<dbReference type="OrthoDB" id="300423at2157"/>
<dbReference type="Proteomes" id="UP000199161">
    <property type="component" value="Unassembled WGS sequence"/>
</dbReference>
<dbReference type="Pfam" id="PF25925">
    <property type="entry name" value="DUF7970"/>
    <property type="match status" value="1"/>
</dbReference>
<reference evidence="3" key="1">
    <citation type="submission" date="2016-10" db="EMBL/GenBank/DDBJ databases">
        <authorList>
            <person name="Varghese N."/>
            <person name="Submissions S."/>
        </authorList>
    </citation>
    <scope>NUCLEOTIDE SEQUENCE [LARGE SCALE GENOMIC DNA]</scope>
    <source>
        <strain evidence="3">DSM 13078</strain>
    </source>
</reference>
<name>A0A1I1LA16_NATHA</name>
<evidence type="ECO:0000313" key="3">
    <source>
        <dbReference type="Proteomes" id="UP000199161"/>
    </source>
</evidence>
<feature type="region of interest" description="Disordered" evidence="1">
    <location>
        <begin position="1"/>
        <end position="74"/>
    </location>
</feature>
<keyword evidence="3" id="KW-1185">Reference proteome</keyword>
<organism evidence="2 3">
    <name type="scientific">Natronobacterium haloterrestre</name>
    <name type="common">Halobiforma haloterrestris</name>
    <dbReference type="NCBI Taxonomy" id="148448"/>
    <lineage>
        <taxon>Archaea</taxon>
        <taxon>Methanobacteriati</taxon>
        <taxon>Methanobacteriota</taxon>
        <taxon>Stenosarchaea group</taxon>
        <taxon>Halobacteria</taxon>
        <taxon>Halobacteriales</taxon>
        <taxon>Natrialbaceae</taxon>
        <taxon>Natronobacterium</taxon>
    </lineage>
</organism>
<protein>
    <submittedName>
        <fullName evidence="2">Uncharacterized protein</fullName>
    </submittedName>
</protein>
<evidence type="ECO:0000256" key="1">
    <source>
        <dbReference type="SAM" id="MobiDB-lite"/>
    </source>
</evidence>
<dbReference type="InterPro" id="IPR058276">
    <property type="entry name" value="DUF7970"/>
</dbReference>
<gene>
    <name evidence="2" type="ORF">SAMN05444422_11549</name>
</gene>
<feature type="compositionally biased region" description="Low complexity" evidence="1">
    <location>
        <begin position="32"/>
        <end position="45"/>
    </location>
</feature>
<proteinExistence type="predicted"/>
<accession>A0A1I1LA16</accession>
<dbReference type="EMBL" id="FOKW01000015">
    <property type="protein sequence ID" value="SFC69944.1"/>
    <property type="molecule type" value="Genomic_DNA"/>
</dbReference>
<sequence length="138" mass="15157">MSNPFDDLESGTESGDDEDSSASGKSGRRSTESTTQETTTSTLSPSDEETTGESEASADPAETGPAFEYSEVRQKPLYAKDEEWSQFEKNVRTTIGPRLAQADVVDEATREIHNAVLKLANEQPDRVAELLLEERRSQ</sequence>
<feature type="compositionally biased region" description="Acidic residues" evidence="1">
    <location>
        <begin position="1"/>
        <end position="20"/>
    </location>
</feature>
<dbReference type="AlphaFoldDB" id="A0A1I1LA16"/>